<dbReference type="EMBL" id="JAIRAU010000059">
    <property type="protein sequence ID" value="MBZ5715880.1"/>
    <property type="molecule type" value="Genomic_DNA"/>
</dbReference>
<dbReference type="Proteomes" id="UP001139031">
    <property type="component" value="Unassembled WGS sequence"/>
</dbReference>
<proteinExistence type="predicted"/>
<dbReference type="InterPro" id="IPR021516">
    <property type="entry name" value="DUF3179"/>
</dbReference>
<reference evidence="1" key="1">
    <citation type="submission" date="2021-08" db="EMBL/GenBank/DDBJ databases">
        <authorList>
            <person name="Stevens D.C."/>
        </authorList>
    </citation>
    <scope>NUCLEOTIDE SEQUENCE</scope>
    <source>
        <strain evidence="1">DSM 53165</strain>
    </source>
</reference>
<gene>
    <name evidence="1" type="ORF">K7C98_42185</name>
</gene>
<organism evidence="1 2">
    <name type="scientific">Nannocystis pusilla</name>
    <dbReference type="NCBI Taxonomy" id="889268"/>
    <lineage>
        <taxon>Bacteria</taxon>
        <taxon>Pseudomonadati</taxon>
        <taxon>Myxococcota</taxon>
        <taxon>Polyangia</taxon>
        <taxon>Nannocystales</taxon>
        <taxon>Nannocystaceae</taxon>
        <taxon>Nannocystis</taxon>
    </lineage>
</organism>
<comment type="caution">
    <text evidence="1">The sequence shown here is derived from an EMBL/GenBank/DDBJ whole genome shotgun (WGS) entry which is preliminary data.</text>
</comment>
<dbReference type="RefSeq" id="WP_224197619.1">
    <property type="nucleotide sequence ID" value="NZ_JAIRAU010000059.1"/>
</dbReference>
<sequence>MWKRTIQGKRLTFHLAGIHNQNFLMRDEETGSFWQQVSGECIAGPMRGARLEQLHNDELTVARFMEESPGGKVLLGEPGHADSYERDWEPGIDKLPTVVDTSDSPLPPRALVAGIAVGGQARAYEASRLAAEPVILDELGEVPVVVWSGGGRMLRAFDRRIDGRALLLAPADAAHLRDAESGSLWDFRGCAVEGPQATAKSCMMPVTVLWDYWFDWRAYKPATDIYGR</sequence>
<evidence type="ECO:0000313" key="1">
    <source>
        <dbReference type="EMBL" id="MBZ5715880.1"/>
    </source>
</evidence>
<name>A0ABS7U5W8_9BACT</name>
<protein>
    <submittedName>
        <fullName evidence="1">DUF3179 domain-containing protein</fullName>
    </submittedName>
</protein>
<dbReference type="Pfam" id="PF11376">
    <property type="entry name" value="DUF3179"/>
    <property type="match status" value="1"/>
</dbReference>
<accession>A0ABS7U5W8</accession>
<keyword evidence="2" id="KW-1185">Reference proteome</keyword>
<evidence type="ECO:0000313" key="2">
    <source>
        <dbReference type="Proteomes" id="UP001139031"/>
    </source>
</evidence>